<feature type="non-terminal residue" evidence="2">
    <location>
        <position position="644"/>
    </location>
</feature>
<organism evidence="2 3">
    <name type="scientific">Bonamia ostreae</name>
    <dbReference type="NCBI Taxonomy" id="126728"/>
    <lineage>
        <taxon>Eukaryota</taxon>
        <taxon>Sar</taxon>
        <taxon>Rhizaria</taxon>
        <taxon>Endomyxa</taxon>
        <taxon>Ascetosporea</taxon>
        <taxon>Haplosporida</taxon>
        <taxon>Bonamia</taxon>
    </lineage>
</organism>
<reference evidence="2 3" key="1">
    <citation type="journal article" date="2024" name="BMC Biol.">
        <title>Comparative genomics of Ascetosporea gives new insight into the evolutionary basis for animal parasitism in Rhizaria.</title>
        <authorList>
            <person name="Hiltunen Thoren M."/>
            <person name="Onut-Brannstrom I."/>
            <person name="Alfjorden A."/>
            <person name="Peckova H."/>
            <person name="Swords F."/>
            <person name="Hooper C."/>
            <person name="Holzer A.S."/>
            <person name="Bass D."/>
            <person name="Burki F."/>
        </authorList>
    </citation>
    <scope>NUCLEOTIDE SEQUENCE [LARGE SCALE GENOMIC DNA]</scope>
    <source>
        <strain evidence="2">20-A016</strain>
    </source>
</reference>
<protein>
    <submittedName>
        <fullName evidence="2">Uncharacterized protein</fullName>
    </submittedName>
</protein>
<gene>
    <name evidence="2" type="ORF">MHBO_002008</name>
</gene>
<keyword evidence="1" id="KW-1133">Transmembrane helix</keyword>
<evidence type="ECO:0000313" key="2">
    <source>
        <dbReference type="EMBL" id="MES1920326.1"/>
    </source>
</evidence>
<evidence type="ECO:0000256" key="1">
    <source>
        <dbReference type="SAM" id="Phobius"/>
    </source>
</evidence>
<dbReference type="Proteomes" id="UP001439008">
    <property type="component" value="Unassembled WGS sequence"/>
</dbReference>
<dbReference type="EMBL" id="JBDODL010000611">
    <property type="protein sequence ID" value="MES1920326.1"/>
    <property type="molecule type" value="Genomic_DNA"/>
</dbReference>
<feature type="transmembrane region" description="Helical" evidence="1">
    <location>
        <begin position="442"/>
        <end position="458"/>
    </location>
</feature>
<feature type="non-terminal residue" evidence="2">
    <location>
        <position position="1"/>
    </location>
</feature>
<comment type="caution">
    <text evidence="2">The sequence shown here is derived from an EMBL/GenBank/DDBJ whole genome shotgun (WGS) entry which is preliminary data.</text>
</comment>
<name>A0ABV2AKX3_9EUKA</name>
<evidence type="ECO:0000313" key="3">
    <source>
        <dbReference type="Proteomes" id="UP001439008"/>
    </source>
</evidence>
<keyword evidence="1" id="KW-0472">Membrane</keyword>
<accession>A0ABV2AKX3</accession>
<keyword evidence="3" id="KW-1185">Reference proteome</keyword>
<proteinExistence type="predicted"/>
<sequence length="644" mass="76706">LNNTGMCECQNIITKIEKIIKSKVKISSFLKNQTENISSKCEIEKCQLNFFKLIPKIIDPYFSLFANLKEMRNLDIFLKFVEKIFSPIENVSKESKNNFVQHFTNLSHIIAKIHWSLIKLNMNRELNNFSAEQIEDQLANFCQRIFSKFGKCSNFVEKWLQSQKTVELQPISIAFVLLVFLNRFPGKIYENRKILQICYNAMYLNSSFNHTYSVNNEIAKFTNLAKYENLPNFLIFWLDILFGITDFDQNLSERIFFATIFLKIYQKMDFCQQKQFVESLFAVAIKFSKTIRKDKYTKIMWIMSKIPNLALLNSNKLYKNFAFENNIFLRYNLSIFPKLAKFDLKFGDFSPIFANLMDEMTDYYLFKSDLVKKILNCNSLTIFRNRYNQKEMEKIFSVLKVLVIWQFRHNFKTKNIRLFEKLSKKCLNLAIFFEKDAKFRKIFFMLIVVCCFCIPLYTNHYFRNLRNLMVENIHSENIYLIYIKYFIPQIAIIPKLDKPNLKNGENSVISSFMINQNLFLFFSTTKIKNSEKIITELASFRQFLEKREKIESENLTKIRSFSKNDMKKALTDYESVNLRNELANFSNKNVKRENSILGIKSNLENFFRKENLDSLIVEMRTDKKDFSNFNQNLEFEEICFDKTK</sequence>
<keyword evidence="1" id="KW-0812">Transmembrane</keyword>